<accession>A0A0F9W9G0</accession>
<comment type="caution">
    <text evidence="1">The sequence shown here is derived from an EMBL/GenBank/DDBJ whole genome shotgun (WGS) entry which is preliminary data.</text>
</comment>
<reference evidence="1" key="1">
    <citation type="journal article" date="2015" name="Nature">
        <title>Complex archaea that bridge the gap between prokaryotes and eukaryotes.</title>
        <authorList>
            <person name="Spang A."/>
            <person name="Saw J.H."/>
            <person name="Jorgensen S.L."/>
            <person name="Zaremba-Niedzwiedzka K."/>
            <person name="Martijn J."/>
            <person name="Lind A.E."/>
            <person name="van Eijk R."/>
            <person name="Schleper C."/>
            <person name="Guy L."/>
            <person name="Ettema T.J."/>
        </authorList>
    </citation>
    <scope>NUCLEOTIDE SEQUENCE</scope>
</reference>
<name>A0A0F9W9G0_9ZZZZ</name>
<organism evidence="1">
    <name type="scientific">marine sediment metagenome</name>
    <dbReference type="NCBI Taxonomy" id="412755"/>
    <lineage>
        <taxon>unclassified sequences</taxon>
        <taxon>metagenomes</taxon>
        <taxon>ecological metagenomes</taxon>
    </lineage>
</organism>
<dbReference type="EMBL" id="LAZR01000203">
    <property type="protein sequence ID" value="KKN82291.1"/>
    <property type="molecule type" value="Genomic_DNA"/>
</dbReference>
<sequence length="77" mass="8848">MLKYISLRISENGHLSLLAYSSTVDLAVAIEKKAADYGGSKVRVFRINVIDEDQIDLTERVKRDSYYYTSPERSFIQ</sequence>
<dbReference type="AlphaFoldDB" id="A0A0F9W9G0"/>
<protein>
    <submittedName>
        <fullName evidence="1">Uncharacterized protein</fullName>
    </submittedName>
</protein>
<gene>
    <name evidence="1" type="ORF">LCGC14_0311040</name>
</gene>
<evidence type="ECO:0000313" key="1">
    <source>
        <dbReference type="EMBL" id="KKN82291.1"/>
    </source>
</evidence>
<proteinExistence type="predicted"/>